<reference evidence="1 2" key="1">
    <citation type="submission" date="2020-01" db="EMBL/GenBank/DDBJ databases">
        <title>Draft genome sequence of Cand. Neptunochlamydia vexilliferae K9.</title>
        <authorList>
            <person name="Schulz F."/>
            <person name="Koestlbacher S."/>
            <person name="Wascher F."/>
            <person name="Pizzetti I."/>
            <person name="Horn M."/>
        </authorList>
    </citation>
    <scope>NUCLEOTIDE SEQUENCE [LARGE SCALE GENOMIC DNA]</scope>
    <source>
        <strain evidence="1 2">K9</strain>
    </source>
</reference>
<protein>
    <submittedName>
        <fullName evidence="1">Uncharacterized protein</fullName>
    </submittedName>
</protein>
<keyword evidence="2" id="KW-1185">Reference proteome</keyword>
<evidence type="ECO:0000313" key="1">
    <source>
        <dbReference type="EMBL" id="MBF5059961.1"/>
    </source>
</evidence>
<dbReference type="EMBL" id="JAAEJV010000055">
    <property type="protein sequence ID" value="MBF5059961.1"/>
    <property type="molecule type" value="Genomic_DNA"/>
</dbReference>
<dbReference type="Proteomes" id="UP001194714">
    <property type="component" value="Unassembled WGS sequence"/>
</dbReference>
<gene>
    <name evidence="1" type="ORF">NEPTK9_001485</name>
</gene>
<accession>A0ABS0B2K1</accession>
<organism evidence="1 2">
    <name type="scientific">Candidatus Neptunichlamydia vexilliferae</name>
    <dbReference type="NCBI Taxonomy" id="1651774"/>
    <lineage>
        <taxon>Bacteria</taxon>
        <taxon>Pseudomonadati</taxon>
        <taxon>Chlamydiota</taxon>
        <taxon>Chlamydiia</taxon>
        <taxon>Parachlamydiales</taxon>
        <taxon>Simkaniaceae</taxon>
        <taxon>Candidatus Neptunichlamydia</taxon>
    </lineage>
</organism>
<sequence>MVTIFGKKFEKISAQFEKVSLDLRQLDSRLSRIEGFIERDMVGGAKMSKPTGTE</sequence>
<proteinExistence type="predicted"/>
<name>A0ABS0B2K1_9BACT</name>
<comment type="caution">
    <text evidence="1">The sequence shown here is derived from an EMBL/GenBank/DDBJ whole genome shotgun (WGS) entry which is preliminary data.</text>
</comment>
<evidence type="ECO:0000313" key="2">
    <source>
        <dbReference type="Proteomes" id="UP001194714"/>
    </source>
</evidence>